<evidence type="ECO:0000256" key="8">
    <source>
        <dbReference type="ARBA" id="ARBA00023180"/>
    </source>
</evidence>
<evidence type="ECO:0000256" key="7">
    <source>
        <dbReference type="ARBA" id="ARBA00023136"/>
    </source>
</evidence>
<dbReference type="Gene3D" id="1.25.40.10">
    <property type="entry name" value="Tetratricopeptide repeat domain"/>
    <property type="match status" value="2"/>
</dbReference>
<accession>A0A565B316</accession>
<evidence type="ECO:0000256" key="6">
    <source>
        <dbReference type="ARBA" id="ARBA00022989"/>
    </source>
</evidence>
<keyword evidence="4" id="KW-0677">Repeat</keyword>
<keyword evidence="5" id="KW-0256">Endoplasmic reticulum</keyword>
<proteinExistence type="inferred from homology"/>
<dbReference type="InterPro" id="IPR044623">
    <property type="entry name" value="HRD3"/>
</dbReference>
<dbReference type="SUPFAM" id="SSF81901">
    <property type="entry name" value="HCP-like"/>
    <property type="match status" value="3"/>
</dbReference>
<evidence type="ECO:0000256" key="5">
    <source>
        <dbReference type="ARBA" id="ARBA00022824"/>
    </source>
</evidence>
<evidence type="ECO:0000256" key="3">
    <source>
        <dbReference type="ARBA" id="ARBA00022729"/>
    </source>
</evidence>
<evidence type="ECO:0000256" key="2">
    <source>
        <dbReference type="ARBA" id="ARBA00022692"/>
    </source>
</evidence>
<gene>
    <name evidence="11" type="ORF">ANE_LOCUS5610</name>
</gene>
<evidence type="ECO:0000256" key="9">
    <source>
        <dbReference type="ARBA" id="ARBA00038101"/>
    </source>
</evidence>
<evidence type="ECO:0000256" key="4">
    <source>
        <dbReference type="ARBA" id="ARBA00022737"/>
    </source>
</evidence>
<comment type="similarity">
    <text evidence="9">Belongs to the sel-1 family.</text>
</comment>
<feature type="compositionally biased region" description="Basic and acidic residues" evidence="10">
    <location>
        <begin position="69"/>
        <end position="79"/>
    </location>
</feature>
<evidence type="ECO:0000256" key="10">
    <source>
        <dbReference type="SAM" id="MobiDB-lite"/>
    </source>
</evidence>
<feature type="region of interest" description="Disordered" evidence="10">
    <location>
        <begin position="68"/>
        <end position="95"/>
    </location>
</feature>
<dbReference type="PANTHER" id="PTHR45084">
    <property type="entry name" value="ERAD-ASSOCIATED E3 UBIQUITIN-PROTEIN LIGASE COMPONENT HRD3A-RELATED"/>
    <property type="match status" value="1"/>
</dbReference>
<dbReference type="Pfam" id="PF08238">
    <property type="entry name" value="Sel1"/>
    <property type="match status" value="8"/>
</dbReference>
<keyword evidence="6" id="KW-1133">Transmembrane helix</keyword>
<dbReference type="Proteomes" id="UP000489600">
    <property type="component" value="Unassembled WGS sequence"/>
</dbReference>
<keyword evidence="8" id="KW-0325">Glycoprotein</keyword>
<dbReference type="EMBL" id="CABITT030000002">
    <property type="protein sequence ID" value="VVA95165.1"/>
    <property type="molecule type" value="Genomic_DNA"/>
</dbReference>
<comment type="subcellular location">
    <subcellularLocation>
        <location evidence="1">Endoplasmic reticulum membrane</location>
        <topology evidence="1">Single-pass membrane protein</topology>
    </subcellularLocation>
</comment>
<comment type="caution">
    <text evidence="11">The sequence shown here is derived from an EMBL/GenBank/DDBJ whole genome shotgun (WGS) entry which is preliminary data.</text>
</comment>
<evidence type="ECO:0008006" key="13">
    <source>
        <dbReference type="Google" id="ProtNLM"/>
    </source>
</evidence>
<evidence type="ECO:0000313" key="11">
    <source>
        <dbReference type="EMBL" id="VVA95165.1"/>
    </source>
</evidence>
<name>A0A565B316_9BRAS</name>
<dbReference type="GO" id="GO:0036503">
    <property type="term" value="P:ERAD pathway"/>
    <property type="evidence" value="ECO:0007669"/>
    <property type="project" value="InterPro"/>
</dbReference>
<keyword evidence="12" id="KW-1185">Reference proteome</keyword>
<evidence type="ECO:0000256" key="1">
    <source>
        <dbReference type="ARBA" id="ARBA00004389"/>
    </source>
</evidence>
<keyword evidence="3" id="KW-0732">Signal</keyword>
<dbReference type="SMART" id="SM00671">
    <property type="entry name" value="SEL1"/>
    <property type="match status" value="8"/>
</dbReference>
<dbReference type="GO" id="GO:0005789">
    <property type="term" value="C:endoplasmic reticulum membrane"/>
    <property type="evidence" value="ECO:0007669"/>
    <property type="project" value="UniProtKB-SubCell"/>
</dbReference>
<keyword evidence="2" id="KW-0812">Transmembrane</keyword>
<keyword evidence="7" id="KW-0472">Membrane</keyword>
<dbReference type="FunFam" id="1.25.40.10:FF:001837">
    <property type="entry name" value="ERAD-associated E3 ubiquitin-protein ligase component HRD3A"/>
    <property type="match status" value="1"/>
</dbReference>
<dbReference type="OrthoDB" id="27934at2759"/>
<protein>
    <recommendedName>
        <fullName evidence="13">DOD-type homing endonuclease domain-containing protein</fullName>
    </recommendedName>
</protein>
<sequence>MKCHLDAYGYVADGYWMSVHKLLSYHSLSSSYSLYIHRLHARPFVLVLSNDDLKRGFDDTGAYESSDFDEFRESESKSEEELDPGSWRPIFEPNDSAAHTASPQYYSGLRKILSAASEGNTRLMEEAVSEIDSSASSGDPHAQSVMGFVYGIGMMRETSRSKSILYHHFAAEGGNMESKMALAFRYLRQNMHDKAVQLYAELAETAVNSFLISKDSPMVEPVRIHIGTEENKDGLRKSRGEDDEDYQILEYQAQKGNAAAMYNMGLFYYFGLRGLKRDHAKALYWFSKAVEKGEARSMELLGEIYARGAGVERNYEKALECLTLAAKQGLYSAFNGLGYLYVKGYGVDNRNYTKARKYFEKAADNEDPSGHYNLGVLYLKGIGVKRDVRLATKYFFVAANAGQPKAFYQLAKMFHSGVGLTRNLEMATTFYKTSELGYEVAQSNAAWILDKYGERSMCMGVSGFCSDKERHDRAHSLWWRASEQGNEHAALLIGDAYYYGRGTERDFVRAAEAYMYAKSQSNAQAMFNLGYMHEHGEGLPFDLHLAKRYYDQALQSDGTAKLPVTLALASLWVRKNYADTAMVKVLDSLPEVYPKVEEWVENVVLEEGNATILTLFLCLMTVLYLRGRQRRQVVLDPLGADVAQPLAEPLAFHQ</sequence>
<reference evidence="11" key="1">
    <citation type="submission" date="2019-07" db="EMBL/GenBank/DDBJ databases">
        <authorList>
            <person name="Dittberner H."/>
        </authorList>
    </citation>
    <scope>NUCLEOTIDE SEQUENCE [LARGE SCALE GENOMIC DNA]</scope>
</reference>
<dbReference type="InterPro" id="IPR011990">
    <property type="entry name" value="TPR-like_helical_dom_sf"/>
</dbReference>
<dbReference type="InterPro" id="IPR006597">
    <property type="entry name" value="Sel1-like"/>
</dbReference>
<dbReference type="AlphaFoldDB" id="A0A565B316"/>
<evidence type="ECO:0000313" key="12">
    <source>
        <dbReference type="Proteomes" id="UP000489600"/>
    </source>
</evidence>
<dbReference type="PANTHER" id="PTHR45084:SF1">
    <property type="entry name" value="ERAD-ASSOCIATED E3 UBIQUITIN-PROTEIN LIGASE COMPONENT HRD3A-RELATED"/>
    <property type="match status" value="1"/>
</dbReference>
<organism evidence="11 12">
    <name type="scientific">Arabis nemorensis</name>
    <dbReference type="NCBI Taxonomy" id="586526"/>
    <lineage>
        <taxon>Eukaryota</taxon>
        <taxon>Viridiplantae</taxon>
        <taxon>Streptophyta</taxon>
        <taxon>Embryophyta</taxon>
        <taxon>Tracheophyta</taxon>
        <taxon>Spermatophyta</taxon>
        <taxon>Magnoliopsida</taxon>
        <taxon>eudicotyledons</taxon>
        <taxon>Gunneridae</taxon>
        <taxon>Pentapetalae</taxon>
        <taxon>rosids</taxon>
        <taxon>malvids</taxon>
        <taxon>Brassicales</taxon>
        <taxon>Brassicaceae</taxon>
        <taxon>Arabideae</taxon>
        <taxon>Arabis</taxon>
    </lineage>
</organism>